<name>A0A2Z7CWN1_9LAMI</name>
<keyword evidence="4" id="KW-0294">Fucose metabolism</keyword>
<dbReference type="InterPro" id="IPR019378">
    <property type="entry name" value="GDP-Fuc_O-FucTrfase"/>
</dbReference>
<gene>
    <name evidence="7" type="ORF">F511_36826</name>
</gene>
<accession>A0A2Z7CWN1</accession>
<keyword evidence="8" id="KW-1185">Reference proteome</keyword>
<proteinExistence type="inferred from homology"/>
<sequence>MVIDLRQVMAAILTFSMFIMLGNMIKRDHIDPLFEIAQESRKASDIDFAVSKASQVILVEESYGPWQEQYKPPKRCWKNPILKGKDQSNGYILFSLTRGPEFHASQVANAVEVARLLGATLAIPDIKGTKFGEKKSFGDIYDVNNFVTTLKGVVRVDENPPIELLNSRLPIVRIPERVSESFIDSEIEPIFRAKRNLRIVTRFDSSPMIKAKENKLASTYRCPAMFESLKLQAELQGIVDSMVGALRSMSQKSKARFVAVDLRSEMLQQKGCQEAYASSKRCYDGEAMAEFLTRIGFREQATVYLTQRGWQDRGLKEFRNAFPNTFTKDAIMPAYEKTKYLNSETPEYERLIDYYICAQGDVFVPAIIGRFYSGVVGERIASGRTQVFIPAEKTGASNESAINYLSVYIRKKNHEAHTCFC</sequence>
<evidence type="ECO:0000256" key="1">
    <source>
        <dbReference type="ARBA" id="ARBA00007737"/>
    </source>
</evidence>
<dbReference type="PANTHER" id="PTHR31288:SF5">
    <property type="entry name" value="PROTEIN MANNAN SYNTHESIS-RELATED 1"/>
    <property type="match status" value="1"/>
</dbReference>
<dbReference type="GO" id="GO:0016757">
    <property type="term" value="F:glycosyltransferase activity"/>
    <property type="evidence" value="ECO:0007669"/>
    <property type="project" value="UniProtKB-KW"/>
</dbReference>
<dbReference type="AlphaFoldDB" id="A0A2Z7CWN1"/>
<evidence type="ECO:0000256" key="6">
    <source>
        <dbReference type="ARBA" id="ARBA00030350"/>
    </source>
</evidence>
<evidence type="ECO:0000256" key="2">
    <source>
        <dbReference type="ARBA" id="ARBA00022676"/>
    </source>
</evidence>
<dbReference type="PANTHER" id="PTHR31288">
    <property type="entry name" value="O-FUCOSYLTRANSFERASE FAMILY PROTEIN"/>
    <property type="match status" value="1"/>
</dbReference>
<dbReference type="InterPro" id="IPR024709">
    <property type="entry name" value="FucosylTrfase_pln"/>
</dbReference>
<dbReference type="Pfam" id="PF10250">
    <property type="entry name" value="O-FucT"/>
    <property type="match status" value="1"/>
</dbReference>
<reference evidence="7 8" key="1">
    <citation type="journal article" date="2015" name="Proc. Natl. Acad. Sci. U.S.A.">
        <title>The resurrection genome of Boea hygrometrica: A blueprint for survival of dehydration.</title>
        <authorList>
            <person name="Xiao L."/>
            <person name="Yang G."/>
            <person name="Zhang L."/>
            <person name="Yang X."/>
            <person name="Zhao S."/>
            <person name="Ji Z."/>
            <person name="Zhou Q."/>
            <person name="Hu M."/>
            <person name="Wang Y."/>
            <person name="Chen M."/>
            <person name="Xu Y."/>
            <person name="Jin H."/>
            <person name="Xiao X."/>
            <person name="Hu G."/>
            <person name="Bao F."/>
            <person name="Hu Y."/>
            <person name="Wan P."/>
            <person name="Li L."/>
            <person name="Deng X."/>
            <person name="Kuang T."/>
            <person name="Xiang C."/>
            <person name="Zhu J.K."/>
            <person name="Oliver M.J."/>
            <person name="He Y."/>
        </authorList>
    </citation>
    <scope>NUCLEOTIDE SEQUENCE [LARGE SCALE GENOMIC DNA]</scope>
    <source>
        <strain evidence="8">cv. XS01</strain>
    </source>
</reference>
<evidence type="ECO:0000256" key="5">
    <source>
        <dbReference type="ARBA" id="ARBA00023277"/>
    </source>
</evidence>
<evidence type="ECO:0000313" key="7">
    <source>
        <dbReference type="EMBL" id="KZV51522.1"/>
    </source>
</evidence>
<dbReference type="Proteomes" id="UP000250235">
    <property type="component" value="Unassembled WGS sequence"/>
</dbReference>
<dbReference type="OrthoDB" id="1899018at2759"/>
<evidence type="ECO:0000313" key="8">
    <source>
        <dbReference type="Proteomes" id="UP000250235"/>
    </source>
</evidence>
<protein>
    <recommendedName>
        <fullName evidence="6">O-fucosyltransferase family protein</fullName>
    </recommendedName>
</protein>
<comment type="similarity">
    <text evidence="1">Belongs to the glycosyltransferase GT106 family.</text>
</comment>
<keyword evidence="3" id="KW-0808">Transferase</keyword>
<organism evidence="7 8">
    <name type="scientific">Dorcoceras hygrometricum</name>
    <dbReference type="NCBI Taxonomy" id="472368"/>
    <lineage>
        <taxon>Eukaryota</taxon>
        <taxon>Viridiplantae</taxon>
        <taxon>Streptophyta</taxon>
        <taxon>Embryophyta</taxon>
        <taxon>Tracheophyta</taxon>
        <taxon>Spermatophyta</taxon>
        <taxon>Magnoliopsida</taxon>
        <taxon>eudicotyledons</taxon>
        <taxon>Gunneridae</taxon>
        <taxon>Pentapetalae</taxon>
        <taxon>asterids</taxon>
        <taxon>lamiids</taxon>
        <taxon>Lamiales</taxon>
        <taxon>Gesneriaceae</taxon>
        <taxon>Didymocarpoideae</taxon>
        <taxon>Trichosporeae</taxon>
        <taxon>Loxocarpinae</taxon>
        <taxon>Dorcoceras</taxon>
    </lineage>
</organism>
<evidence type="ECO:0000256" key="4">
    <source>
        <dbReference type="ARBA" id="ARBA00023253"/>
    </source>
</evidence>
<keyword evidence="2" id="KW-0328">Glycosyltransferase</keyword>
<dbReference type="EMBL" id="KQ991605">
    <property type="protein sequence ID" value="KZV51522.1"/>
    <property type="molecule type" value="Genomic_DNA"/>
</dbReference>
<dbReference type="GO" id="GO:0006004">
    <property type="term" value="P:fucose metabolic process"/>
    <property type="evidence" value="ECO:0007669"/>
    <property type="project" value="UniProtKB-KW"/>
</dbReference>
<evidence type="ECO:0000256" key="3">
    <source>
        <dbReference type="ARBA" id="ARBA00022679"/>
    </source>
</evidence>
<keyword evidence="5" id="KW-0119">Carbohydrate metabolism</keyword>